<dbReference type="RefSeq" id="WP_004030043.1">
    <property type="nucleotide sequence ID" value="NZ_AMPO01000003.1"/>
</dbReference>
<dbReference type="OrthoDB" id="71179at2157"/>
<evidence type="ECO:0000313" key="2">
    <source>
        <dbReference type="Proteomes" id="UP000007360"/>
    </source>
</evidence>
<keyword evidence="2" id="KW-1185">Reference proteome</keyword>
<dbReference type="AlphaFoldDB" id="K2QDJ8"/>
<protein>
    <submittedName>
        <fullName evidence="1">Uncharacterized protein</fullName>
    </submittedName>
</protein>
<dbReference type="Proteomes" id="UP000007360">
    <property type="component" value="Unassembled WGS sequence"/>
</dbReference>
<comment type="caution">
    <text evidence="1">The sequence shown here is derived from an EMBL/GenBank/DDBJ whole genome shotgun (WGS) entry which is preliminary data.</text>
</comment>
<sequence length="71" mass="8602">MEEQFLVKSLMKDDYVEEDHLLLLVTDLIEEYVLTKIINEFKDEDVDYLKVKDRQLRWLAAKARFRAVKIK</sequence>
<organism evidence="1 2">
    <name type="scientific">Methanobacterium formicicum (strain DSM 3637 / PP1)</name>
    <dbReference type="NCBI Taxonomy" id="1204725"/>
    <lineage>
        <taxon>Archaea</taxon>
        <taxon>Methanobacteriati</taxon>
        <taxon>Methanobacteriota</taxon>
        <taxon>Methanomada group</taxon>
        <taxon>Methanobacteria</taxon>
        <taxon>Methanobacteriales</taxon>
        <taxon>Methanobacteriaceae</taxon>
        <taxon>Methanobacterium</taxon>
    </lineage>
</organism>
<name>K2QDJ8_METFP</name>
<evidence type="ECO:0000313" key="1">
    <source>
        <dbReference type="EMBL" id="EKF86111.1"/>
    </source>
</evidence>
<reference evidence="1 2" key="1">
    <citation type="journal article" date="2012" name="J. Bacteriol.">
        <title>Draft genome sequence of Methanobacterium formicicum DSM 3637, an archaebacterium isolated from the methane producer amoeba Pelomyxa palustris.</title>
        <authorList>
            <person name="Gutierrez G."/>
        </authorList>
    </citation>
    <scope>NUCLEOTIDE SEQUENCE [LARGE SCALE GENOMIC DNA]</scope>
    <source>
        <strain evidence="2">DSM 3637 / PP1</strain>
    </source>
</reference>
<dbReference type="PATRIC" id="fig|1204725.3.peg.827"/>
<gene>
    <name evidence="1" type="ORF">A994_04125</name>
</gene>
<accession>K2QDJ8</accession>
<proteinExistence type="predicted"/>
<dbReference type="EMBL" id="AMPO01000003">
    <property type="protein sequence ID" value="EKF86111.1"/>
    <property type="molecule type" value="Genomic_DNA"/>
</dbReference>